<accession>A0ABT9S2P5</accession>
<dbReference type="EMBL" id="JAUSRE010000037">
    <property type="protein sequence ID" value="MDP9890759.1"/>
    <property type="molecule type" value="Genomic_DNA"/>
</dbReference>
<organism evidence="2 3">
    <name type="scientific">Pseudarthrobacter enclensis</name>
    <dbReference type="NCBI Taxonomy" id="993070"/>
    <lineage>
        <taxon>Bacteria</taxon>
        <taxon>Bacillati</taxon>
        <taxon>Actinomycetota</taxon>
        <taxon>Actinomycetes</taxon>
        <taxon>Micrococcales</taxon>
        <taxon>Micrococcaceae</taxon>
        <taxon>Pseudarthrobacter</taxon>
    </lineage>
</organism>
<evidence type="ECO:0000313" key="3">
    <source>
        <dbReference type="Proteomes" id="UP001226577"/>
    </source>
</evidence>
<evidence type="ECO:0000313" key="2">
    <source>
        <dbReference type="EMBL" id="MDP9890759.1"/>
    </source>
</evidence>
<comment type="caution">
    <text evidence="2">The sequence shown here is derived from an EMBL/GenBank/DDBJ whole genome shotgun (WGS) entry which is preliminary data.</text>
</comment>
<evidence type="ECO:0000256" key="1">
    <source>
        <dbReference type="SAM" id="MobiDB-lite"/>
    </source>
</evidence>
<feature type="region of interest" description="Disordered" evidence="1">
    <location>
        <begin position="1"/>
        <end position="22"/>
    </location>
</feature>
<sequence length="66" mass="7176">MSIRPLWVADGPDQSVEKPPGPTSVTWILNPSPSCVSDWEKPSSAHFDAWYAPTVGKALIPPMLDT</sequence>
<keyword evidence="3" id="KW-1185">Reference proteome</keyword>
<proteinExistence type="predicted"/>
<name>A0ABT9S2P5_9MICC</name>
<gene>
    <name evidence="2" type="ORF">J2X98_004373</name>
</gene>
<reference evidence="2 3" key="1">
    <citation type="submission" date="2023-07" db="EMBL/GenBank/DDBJ databases">
        <title>Sorghum-associated microbial communities from plants grown in Nebraska, USA.</title>
        <authorList>
            <person name="Schachtman D."/>
        </authorList>
    </citation>
    <scope>NUCLEOTIDE SEQUENCE [LARGE SCALE GENOMIC DNA]</scope>
    <source>
        <strain evidence="2 3">CC222</strain>
    </source>
</reference>
<protein>
    <submittedName>
        <fullName evidence="2">Uncharacterized protein</fullName>
    </submittedName>
</protein>
<dbReference type="Proteomes" id="UP001226577">
    <property type="component" value="Unassembled WGS sequence"/>
</dbReference>